<proteinExistence type="predicted"/>
<keyword evidence="3" id="KW-1185">Reference proteome</keyword>
<dbReference type="GO" id="GO:0016746">
    <property type="term" value="F:acyltransferase activity"/>
    <property type="evidence" value="ECO:0007669"/>
    <property type="project" value="InterPro"/>
</dbReference>
<organism evidence="2 3">
    <name type="scientific">BD1-7 clade bacterium</name>
    <dbReference type="NCBI Taxonomy" id="2029982"/>
    <lineage>
        <taxon>Bacteria</taxon>
        <taxon>Pseudomonadati</taxon>
        <taxon>Pseudomonadota</taxon>
        <taxon>Gammaproteobacteria</taxon>
        <taxon>Cellvibrionales</taxon>
        <taxon>Spongiibacteraceae</taxon>
        <taxon>BD1-7 clade</taxon>
    </lineage>
</organism>
<gene>
    <name evidence="2" type="ORF">OPDIPICF_01481</name>
    <name evidence="1" type="ORF">OPDIPICF_03950</name>
</gene>
<sequence>MYVTAKEFKLGLEITAAGMASSLGDFKNGCAAARAGLSRVSPHNDFSFFDESSADMYPVSVHAAMGDALVGFSGSGRLLRLAHLALEDLLENADEAFEDLSRTAVVINMGSGYYWDECERQQSVDLDSVDGAEPSDVIGLRSDRSDERRKALDTYFIQTLIHMAGVGSEPGHTELCFSDAAGVGEVLNKAERLLELPGIDRCIIGGVDSLLDGYMMPALIELDVLSSPNNPAGFFAGEAAVFFVVESGAGGMATLSSPLAAMEAYDDATGAVVDGQKLTNLLNRLVAVEPDLTNAGVVIGSVNGTEKRAMEWGAARIHLPQALAHTMDWHPAEHFGETGAAAGFLAIALAQRAKARGYMGGESCLIYQSSPYGQRTAFVLS</sequence>
<dbReference type="SUPFAM" id="SSF53901">
    <property type="entry name" value="Thiolase-like"/>
    <property type="match status" value="1"/>
</dbReference>
<protein>
    <recommendedName>
        <fullName evidence="4">Beta-ketoacyl synthase N-terminal domain-containing protein</fullName>
    </recommendedName>
</protein>
<evidence type="ECO:0000313" key="1">
    <source>
        <dbReference type="EMBL" id="CAA0094264.1"/>
    </source>
</evidence>
<dbReference type="Proteomes" id="UP000441399">
    <property type="component" value="Unassembled WGS sequence"/>
</dbReference>
<name>A0A5S9PX15_9GAMM</name>
<dbReference type="EMBL" id="CACSIO010000012">
    <property type="protein sequence ID" value="CAA0109566.1"/>
    <property type="molecule type" value="Genomic_DNA"/>
</dbReference>
<accession>A0A5S9PX15</accession>
<dbReference type="AlphaFoldDB" id="A0A5S9PX15"/>
<evidence type="ECO:0008006" key="4">
    <source>
        <dbReference type="Google" id="ProtNLM"/>
    </source>
</evidence>
<evidence type="ECO:0000313" key="2">
    <source>
        <dbReference type="EMBL" id="CAA0109566.1"/>
    </source>
</evidence>
<evidence type="ECO:0000313" key="3">
    <source>
        <dbReference type="Proteomes" id="UP000441399"/>
    </source>
</evidence>
<dbReference type="InterPro" id="IPR016039">
    <property type="entry name" value="Thiolase-like"/>
</dbReference>
<reference evidence="2 3" key="1">
    <citation type="submission" date="2019-11" db="EMBL/GenBank/DDBJ databases">
        <authorList>
            <person name="Holert J."/>
        </authorList>
    </citation>
    <scope>NUCLEOTIDE SEQUENCE [LARGE SCALE GENOMIC DNA]</scope>
    <source>
        <strain evidence="2">SB11_3</strain>
    </source>
</reference>
<dbReference type="EMBL" id="CACSIO010000003">
    <property type="protein sequence ID" value="CAA0094264.1"/>
    <property type="molecule type" value="Genomic_DNA"/>
</dbReference>